<organism evidence="1 2">
    <name type="scientific">Georgenia faecalis</name>
    <dbReference type="NCBI Taxonomy" id="2483799"/>
    <lineage>
        <taxon>Bacteria</taxon>
        <taxon>Bacillati</taxon>
        <taxon>Actinomycetota</taxon>
        <taxon>Actinomycetes</taxon>
        <taxon>Micrococcales</taxon>
        <taxon>Bogoriellaceae</taxon>
        <taxon>Georgenia</taxon>
    </lineage>
</organism>
<name>A0ABV9DA13_9MICO</name>
<evidence type="ECO:0000313" key="1">
    <source>
        <dbReference type="EMBL" id="MFC4555587.1"/>
    </source>
</evidence>
<reference evidence="2" key="1">
    <citation type="journal article" date="2019" name="Int. J. Syst. Evol. Microbiol.">
        <title>The Global Catalogue of Microorganisms (GCM) 10K type strain sequencing project: providing services to taxonomists for standard genome sequencing and annotation.</title>
        <authorList>
            <consortium name="The Broad Institute Genomics Platform"/>
            <consortium name="The Broad Institute Genome Sequencing Center for Infectious Disease"/>
            <person name="Wu L."/>
            <person name="Ma J."/>
        </authorList>
    </citation>
    <scope>NUCLEOTIDE SEQUENCE [LARGE SCALE GENOMIC DNA]</scope>
    <source>
        <strain evidence="2">JCM 3369</strain>
    </source>
</reference>
<dbReference type="Proteomes" id="UP001595955">
    <property type="component" value="Unassembled WGS sequence"/>
</dbReference>
<gene>
    <name evidence="1" type="ORF">ACFO3F_10040</name>
</gene>
<evidence type="ECO:0008006" key="3">
    <source>
        <dbReference type="Google" id="ProtNLM"/>
    </source>
</evidence>
<dbReference type="RefSeq" id="WP_122823552.1">
    <property type="nucleotide sequence ID" value="NZ_CP033325.1"/>
</dbReference>
<proteinExistence type="predicted"/>
<protein>
    <recommendedName>
        <fullName evidence="3">Excreted virulence factor EspC (Type VII ESX diderm)</fullName>
    </recommendedName>
</protein>
<keyword evidence="2" id="KW-1185">Reference proteome</keyword>
<sequence length="109" mass="11672">MPSYDFAVDLPTLARAAQGAAETVQLFKDDDVNDLMPAKGDLGSDAVASAVDEFTGRWERGMNNLVKDIEELAGRMGKVAMNYADLDRSGHEAMTAVAARVRGVRVGGR</sequence>
<evidence type="ECO:0000313" key="2">
    <source>
        <dbReference type="Proteomes" id="UP001595955"/>
    </source>
</evidence>
<accession>A0ABV9DA13</accession>
<dbReference type="EMBL" id="JBHSGF010000006">
    <property type="protein sequence ID" value="MFC4555587.1"/>
    <property type="molecule type" value="Genomic_DNA"/>
</dbReference>
<comment type="caution">
    <text evidence="1">The sequence shown here is derived from an EMBL/GenBank/DDBJ whole genome shotgun (WGS) entry which is preliminary data.</text>
</comment>